<reference evidence="4" key="1">
    <citation type="submission" date="2024-03" db="EMBL/GenBank/DDBJ databases">
        <title>WGS assembly of Saponaria officinalis var. Norfolk2.</title>
        <authorList>
            <person name="Jenkins J."/>
            <person name="Shu S."/>
            <person name="Grimwood J."/>
            <person name="Barry K."/>
            <person name="Goodstein D."/>
            <person name="Schmutz J."/>
            <person name="Leebens-Mack J."/>
            <person name="Osbourn A."/>
        </authorList>
    </citation>
    <scope>NUCLEOTIDE SEQUENCE [LARGE SCALE GENOMIC DNA]</scope>
    <source>
        <strain evidence="4">JIC</strain>
    </source>
</reference>
<dbReference type="InterPro" id="IPR046523">
    <property type="entry name" value="UTP20_dom"/>
</dbReference>
<dbReference type="Gene3D" id="1.25.10.10">
    <property type="entry name" value="Leucine-rich Repeat Variant"/>
    <property type="match status" value="3"/>
</dbReference>
<dbReference type="InterPro" id="IPR011430">
    <property type="entry name" value="UTP20_N"/>
</dbReference>
<comment type="caution">
    <text evidence="4">The sequence shown here is derived from an EMBL/GenBank/DDBJ whole genome shotgun (WGS) entry which is preliminary data.</text>
</comment>
<dbReference type="GO" id="GO:0032040">
    <property type="term" value="C:small-subunit processome"/>
    <property type="evidence" value="ECO:0007669"/>
    <property type="project" value="TreeGrafter"/>
</dbReference>
<dbReference type="SUPFAM" id="SSF48371">
    <property type="entry name" value="ARM repeat"/>
    <property type="match status" value="3"/>
</dbReference>
<dbReference type="PANTHER" id="PTHR17695:SF11">
    <property type="entry name" value="SMALL SUBUNIT PROCESSOME COMPONENT 20 HOMOLOG"/>
    <property type="match status" value="1"/>
</dbReference>
<dbReference type="Pfam" id="PF23099">
    <property type="entry name" value="UTP20_C"/>
    <property type="match status" value="1"/>
</dbReference>
<dbReference type="InterPro" id="IPR057525">
    <property type="entry name" value="UTP20_C"/>
</dbReference>
<gene>
    <name evidence="4" type="ORF">RND81_12G030400</name>
</gene>
<evidence type="ECO:0000259" key="3">
    <source>
        <dbReference type="Pfam" id="PF23099"/>
    </source>
</evidence>
<evidence type="ECO:0000259" key="2">
    <source>
        <dbReference type="Pfam" id="PF20416"/>
    </source>
</evidence>
<dbReference type="GO" id="GO:0030686">
    <property type="term" value="C:90S preribosome"/>
    <property type="evidence" value="ECO:0007669"/>
    <property type="project" value="TreeGrafter"/>
</dbReference>
<dbReference type="Pfam" id="PF07539">
    <property type="entry name" value="UTP20_N"/>
    <property type="match status" value="1"/>
</dbReference>
<proteinExistence type="predicted"/>
<evidence type="ECO:0000259" key="1">
    <source>
        <dbReference type="Pfam" id="PF07539"/>
    </source>
</evidence>
<sequence>MVKLKVSAGEVAAQTPAKGHRNRRFMFKSDAERIDDLNIDVIRSLDTLKPEPSSSSFFLDCLIEWRELNTAADFISFYEETMPLVQTLPLLFLHKDKLISELLSRLRLDARLSMEPILRLIAELSRDLQEDFKPFLPMIMGSYLSLLKDGADRDPEIIEQIFISWSYVIMYLQKYLIGDIVAILKITVKLRYYPKDFIREFMAKTLSFLVRSASKDELEKGVATVLCEAARKPSEARISGVGALLWQVMRGTSSNFHSKAARLMRLLLKNSTLSIGDRFTEGSDTVTEIVSTAFQRSCMELDPTELKLLWECLYEKFNVCIPARSFLHLRRLLSVLISIVSIDRGRKVSDFKPLLGLVGLLVQTFMVTTSVDKAEEQVCEVADKILELMLCILDGLYSSHSLDALPQISSQWASAFQLRTSMFPMFLKELVTKEYALLAFRSNILSGLLNLLDMSKEGGVYVILTFCERLKAQTGSFNVVEGTSGEVVSQLRRFFKEEIGRWEELLNDMTRGDASSSLVNKDNLALLWGIIRCIPFILSGEGNLLLVKMVDKLDKLLTTEADSIGGVSKEIWQSLIGAALYSYQAAEEKESEVEHTSRILHLGRKYRSSRQILSAVADYLDLIYGPALHLESDVVKTHPDLEGAMVKDALHVFSENLYNPDKGVRVATLRILCHYELLNDELMISKPDALHQMDMKGNQAATQCFNVFKLLLTIEETPVSVATSRKITLLVSRIQTCLSDARTSEIYVLPAFYGIIGLLYNQFRDLSSSALDCFSVTLSKFPGLLWDMFIRFFEQCLAVFLKTRLEDIDAGPEIVDVKSFSGANDLVELFSSFYDIGSFERSYSSILILLLQALQKIPNVTESRSRQVVPLFLRFMGYKDENPCVGAFDSQVCRGKDWKLALVEWLNLFRLMKNSRSFYRSQLLKEVFVNRLLEDNDADVQMKVLDCLLKWKDGSLLPYEKQLKNLASSKFLREELATWSLSKESNLIEEDHRAELVPLVIRLLMPKVRNLRTLASRKHASVNNRKAVLGFIAQLTVDELPLFFSLLMKSLQVIEPGSEDMAICKWSSEENNLDESQPSNFMGFFTMENILTIPWKKRYGFLHVVEEILRVFDSTHIKPFLSLLMGCVVRMLESCAASLDRRSSCQSTQGEDHSVANLPKSEEDDQAVNFEAKHFKDMRSLCLKIICFGLNKYEDYNFGPAFWDLFFKSVKPLVNAFKQEGASSEKPSSLFYCFLAMSQSQNLVSLLCRERNLIPDIFAILSVPTASEAIVSCVLKFTENLLTLEAEHGMEIDAIRDVLISNLEGLIDSLHHLFHNNAEQKRKLLKHPGETVLRVFKLLSKFVKEESAARKYVDILLPLACDGTKNSDICMEALQILRELVPVLTCESTSKILNGVSPLLITARLELRLSLCDLFDALAESDSSICSMVKLIRDLNATSMGELDFDIIIGAYEKISADYFYGFREDQALVILSHCIYDMTSDEIILRQSAYRSLLSFVHFSAGVIGKERDEVTEANNDNLWTDACIQRIVNKFLLKHMGIAMSKETTLRKEWIDLLHEMVLKLSGISTLRTLNVLCSDDAEVDFFNNIVHLQKHRRSRALSRFSNIFTTGKLSEFILKKIFLPLFFNMLFDLPTGKGENIRSACLDAIASVSSQLGWKSYCELLMRCFREIARKPDREKVVVRLVCSIIDQFHFRETCTQESEVCGSDVEENSGGPTPPTSLVVQSYLSATVLPKLQKLLVSDPEKVNINVSVAILKVLKLLPGDTMDSHLSSIIHRIANFLKNRLESIRDEARSALAMCLKELGVEYIKFVVKILMATLKRGFELHVLGYTVNFILSKSLQNSVGGELDYCVDDLLNVASNDIFGEVAEQKEVDKIASKMKETRKQMSFETLKLIAQNVTFKTHHLKLLSPVTAHMQKHLTPKVKSKLETMLTHISHGVERNISVDQTDLFIFIYSLIDDWLCEETRKREIAVADRSDKEKQQEGSSKTVMKCYTGTDSRCSYLIAVFALGMFHNRMRNIKLNRDKDQVLSMLDPFIKLLTSCLSCKYEEIIAATLKCFFPLVRLPLPSLESLADKIKVTLLDIAQSSFNINSLVTQSCLKLITALLRSTKITLSNDQLHVLVQFPIFVDLEKNPSFVALTLLKAIVRRKLVVPEIYDIVTQVSELMVTSQEEAIRRKCSQIFLQFLLNYQLSQKRRDQHLDFLVAGLRYEHASGREAVLDMLKTIIKRFPDSIINEQSQTLFIHLVLALANDNDSRVRSLIGIVIKLLISRISPQALDSILNHCLALYLGTKQKLWSTAAQVLGFVAEVMKKGFQKHIKSILPVMRRIMMSTQTACNDGQSNILDQETDAFWKETYYSLVLLEKILTVMPDMFFVVDVEDLWQLISEFLIHPHPWICDISSRLVALYFEQVGKQGKKLGTTVLTTTSQLFLIGAALCSRLMVQLPDKGARTLVKCNLAFSICGIQCLLRQTDFQDPHKFWLSLAPNEQRCCLKACHLLGPSVRKSITELFTCEIAEDSELKDSKDLSYLLVSGLLNTMGKTAVQTEDIQSKMILGSFKLIASKLGCEDCQQYAIPMLLPIYKLSEGYAGKVVSDEVKKRAEKVRQRIQETLGSQNFIQAYTQIRQSLGEKRQKRKRDEKVMAVINPVRNAKRKMRVTAKHQAHKKRKIMATKMARWMR</sequence>
<organism evidence="4 5">
    <name type="scientific">Saponaria officinalis</name>
    <name type="common">Common soapwort</name>
    <name type="synonym">Lychnis saponaria</name>
    <dbReference type="NCBI Taxonomy" id="3572"/>
    <lineage>
        <taxon>Eukaryota</taxon>
        <taxon>Viridiplantae</taxon>
        <taxon>Streptophyta</taxon>
        <taxon>Embryophyta</taxon>
        <taxon>Tracheophyta</taxon>
        <taxon>Spermatophyta</taxon>
        <taxon>Magnoliopsida</taxon>
        <taxon>eudicotyledons</taxon>
        <taxon>Gunneridae</taxon>
        <taxon>Pentapetalae</taxon>
        <taxon>Caryophyllales</taxon>
        <taxon>Caryophyllaceae</taxon>
        <taxon>Caryophylleae</taxon>
        <taxon>Saponaria</taxon>
    </lineage>
</organism>
<feature type="domain" description="U3 small nucleolar RNA-associated protein 20 N-terminal" evidence="1">
    <location>
        <begin position="901"/>
        <end position="1514"/>
    </location>
</feature>
<dbReference type="Proteomes" id="UP001443914">
    <property type="component" value="Unassembled WGS sequence"/>
</dbReference>
<evidence type="ECO:0000313" key="5">
    <source>
        <dbReference type="Proteomes" id="UP001443914"/>
    </source>
</evidence>
<dbReference type="Pfam" id="PF20416">
    <property type="entry name" value="UTP20"/>
    <property type="match status" value="1"/>
</dbReference>
<accession>A0AAW1H576</accession>
<feature type="domain" description="U3 small nucleolar RNA-associated protein 20" evidence="2">
    <location>
        <begin position="1745"/>
        <end position="1959"/>
    </location>
</feature>
<dbReference type="InterPro" id="IPR011989">
    <property type="entry name" value="ARM-like"/>
</dbReference>
<evidence type="ECO:0000313" key="4">
    <source>
        <dbReference type="EMBL" id="KAK9671438.1"/>
    </source>
</evidence>
<dbReference type="PANTHER" id="PTHR17695">
    <property type="entry name" value="SMALL SUBUNIT PROCESSOME COMPONENT 20 HOMOLOG"/>
    <property type="match status" value="1"/>
</dbReference>
<protein>
    <recommendedName>
        <fullName evidence="6">Small subunit processome component 20 homolog</fullName>
    </recommendedName>
</protein>
<dbReference type="InterPro" id="IPR052575">
    <property type="entry name" value="SSU_processome_comp_20"/>
</dbReference>
<dbReference type="InterPro" id="IPR016024">
    <property type="entry name" value="ARM-type_fold"/>
</dbReference>
<feature type="domain" description="U3 small nucleolar RNA-associated protein 20 C-terminal" evidence="3">
    <location>
        <begin position="2595"/>
        <end position="2670"/>
    </location>
</feature>
<name>A0AAW1H576_SAPOF</name>
<evidence type="ECO:0008006" key="6">
    <source>
        <dbReference type="Google" id="ProtNLM"/>
    </source>
</evidence>
<keyword evidence="5" id="KW-1185">Reference proteome</keyword>
<dbReference type="EMBL" id="JBDFQZ010000012">
    <property type="protein sequence ID" value="KAK9671438.1"/>
    <property type="molecule type" value="Genomic_DNA"/>
</dbReference>